<dbReference type="EMBL" id="JARAOO010000011">
    <property type="protein sequence ID" value="KAJ7951971.1"/>
    <property type="molecule type" value="Genomic_DNA"/>
</dbReference>
<proteinExistence type="predicted"/>
<dbReference type="Proteomes" id="UP001163823">
    <property type="component" value="Chromosome 11"/>
</dbReference>
<keyword evidence="3" id="KW-0812">Transmembrane</keyword>
<feature type="compositionally biased region" description="Gly residues" evidence="2">
    <location>
        <begin position="252"/>
        <end position="261"/>
    </location>
</feature>
<dbReference type="PANTHER" id="PTHR36339:SF2">
    <property type="entry name" value="F23A5.5"/>
    <property type="match status" value="1"/>
</dbReference>
<dbReference type="AlphaFoldDB" id="A0AAD7PDU6"/>
<evidence type="ECO:0000256" key="2">
    <source>
        <dbReference type="SAM" id="MobiDB-lite"/>
    </source>
</evidence>
<evidence type="ECO:0000256" key="3">
    <source>
        <dbReference type="SAM" id="Phobius"/>
    </source>
</evidence>
<keyword evidence="5" id="KW-1185">Reference proteome</keyword>
<name>A0AAD7PDU6_QUISA</name>
<sequence length="261" mass="29592">MFCARYNWFRLPDRLKLVQTWSFCTNKSNTNKPTVYNDITSAKVESNLSNYWETYGKLDKLDFMSAAKIAFGEPSKKKKFGIDFHLVQLFFVCMPPLAVYLVAQYARYEMRKMDAELEQKKKQEEEKEKEKEKARIEFVAAKDKEAGTDPELLKVKERLDKLEDAVKEIAVVSKEQLCCSPTKNQENGSAEEKHFTSTQPSNSNSGSESTKAVKKEDSLKLTPNIGKESTVSRSEPTSNASFHDQKGKTRDGGGATQNGRT</sequence>
<feature type="transmembrane region" description="Helical" evidence="3">
    <location>
        <begin position="84"/>
        <end position="103"/>
    </location>
</feature>
<keyword evidence="3" id="KW-0472">Membrane</keyword>
<gene>
    <name evidence="4" type="ORF">O6P43_027938</name>
</gene>
<dbReference type="PANTHER" id="PTHR36339">
    <property type="entry name" value="F23A5.5"/>
    <property type="match status" value="1"/>
</dbReference>
<keyword evidence="1" id="KW-0175">Coiled coil</keyword>
<evidence type="ECO:0000313" key="4">
    <source>
        <dbReference type="EMBL" id="KAJ7951971.1"/>
    </source>
</evidence>
<feature type="region of interest" description="Disordered" evidence="2">
    <location>
        <begin position="180"/>
        <end position="261"/>
    </location>
</feature>
<accession>A0AAD7PDU6</accession>
<feature type="compositionally biased region" description="Polar residues" evidence="2">
    <location>
        <begin position="196"/>
        <end position="210"/>
    </location>
</feature>
<protein>
    <submittedName>
        <fullName evidence="4">Stress response NST1-like protein</fullName>
    </submittedName>
</protein>
<dbReference type="KEGG" id="qsa:O6P43_027938"/>
<keyword evidence="3" id="KW-1133">Transmembrane helix</keyword>
<reference evidence="4" key="1">
    <citation type="journal article" date="2023" name="Science">
        <title>Elucidation of the pathway for biosynthesis of saponin adjuvants from the soapbark tree.</title>
        <authorList>
            <person name="Reed J."/>
            <person name="Orme A."/>
            <person name="El-Demerdash A."/>
            <person name="Owen C."/>
            <person name="Martin L.B.B."/>
            <person name="Misra R.C."/>
            <person name="Kikuchi S."/>
            <person name="Rejzek M."/>
            <person name="Martin A.C."/>
            <person name="Harkess A."/>
            <person name="Leebens-Mack J."/>
            <person name="Louveau T."/>
            <person name="Stephenson M.J."/>
            <person name="Osbourn A."/>
        </authorList>
    </citation>
    <scope>NUCLEOTIDE SEQUENCE</scope>
    <source>
        <strain evidence="4">S10</strain>
    </source>
</reference>
<comment type="caution">
    <text evidence="4">The sequence shown here is derived from an EMBL/GenBank/DDBJ whole genome shotgun (WGS) entry which is preliminary data.</text>
</comment>
<feature type="coiled-coil region" evidence="1">
    <location>
        <begin position="105"/>
        <end position="144"/>
    </location>
</feature>
<evidence type="ECO:0000313" key="5">
    <source>
        <dbReference type="Proteomes" id="UP001163823"/>
    </source>
</evidence>
<feature type="compositionally biased region" description="Polar residues" evidence="2">
    <location>
        <begin position="227"/>
        <end position="242"/>
    </location>
</feature>
<evidence type="ECO:0000256" key="1">
    <source>
        <dbReference type="SAM" id="Coils"/>
    </source>
</evidence>
<organism evidence="4 5">
    <name type="scientific">Quillaja saponaria</name>
    <name type="common">Soap bark tree</name>
    <dbReference type="NCBI Taxonomy" id="32244"/>
    <lineage>
        <taxon>Eukaryota</taxon>
        <taxon>Viridiplantae</taxon>
        <taxon>Streptophyta</taxon>
        <taxon>Embryophyta</taxon>
        <taxon>Tracheophyta</taxon>
        <taxon>Spermatophyta</taxon>
        <taxon>Magnoliopsida</taxon>
        <taxon>eudicotyledons</taxon>
        <taxon>Gunneridae</taxon>
        <taxon>Pentapetalae</taxon>
        <taxon>rosids</taxon>
        <taxon>fabids</taxon>
        <taxon>Fabales</taxon>
        <taxon>Quillajaceae</taxon>
        <taxon>Quillaja</taxon>
    </lineage>
</organism>